<evidence type="ECO:0000256" key="2">
    <source>
        <dbReference type="ARBA" id="ARBA00004141"/>
    </source>
</evidence>
<keyword evidence="17" id="KW-1185">Reference proteome</keyword>
<evidence type="ECO:0000256" key="6">
    <source>
        <dbReference type="ARBA" id="ARBA00022723"/>
    </source>
</evidence>
<organism evidence="16 17">
    <name type="scientific">Ficus carica</name>
    <name type="common">Common fig</name>
    <dbReference type="NCBI Taxonomy" id="3494"/>
    <lineage>
        <taxon>Eukaryota</taxon>
        <taxon>Viridiplantae</taxon>
        <taxon>Streptophyta</taxon>
        <taxon>Embryophyta</taxon>
        <taxon>Tracheophyta</taxon>
        <taxon>Spermatophyta</taxon>
        <taxon>Magnoliopsida</taxon>
        <taxon>eudicotyledons</taxon>
        <taxon>Gunneridae</taxon>
        <taxon>Pentapetalae</taxon>
        <taxon>rosids</taxon>
        <taxon>fabids</taxon>
        <taxon>Rosales</taxon>
        <taxon>Moraceae</taxon>
        <taxon>Ficeae</taxon>
        <taxon>Ficus</taxon>
    </lineage>
</organism>
<feature type="region of interest" description="Disordered" evidence="13">
    <location>
        <begin position="37"/>
        <end position="59"/>
    </location>
</feature>
<dbReference type="Proteomes" id="UP001187192">
    <property type="component" value="Unassembled WGS sequence"/>
</dbReference>
<feature type="domain" description="RING-type" evidence="15">
    <location>
        <begin position="411"/>
        <end position="451"/>
    </location>
</feature>
<evidence type="ECO:0000256" key="13">
    <source>
        <dbReference type="SAM" id="MobiDB-lite"/>
    </source>
</evidence>
<dbReference type="SUPFAM" id="SSF57850">
    <property type="entry name" value="RING/U-box"/>
    <property type="match status" value="1"/>
</dbReference>
<evidence type="ECO:0000256" key="5">
    <source>
        <dbReference type="ARBA" id="ARBA00022692"/>
    </source>
</evidence>
<keyword evidence="6" id="KW-0479">Metal-binding</keyword>
<dbReference type="GO" id="GO:0016020">
    <property type="term" value="C:membrane"/>
    <property type="evidence" value="ECO:0007669"/>
    <property type="project" value="UniProtKB-SubCell"/>
</dbReference>
<dbReference type="Pfam" id="PF13920">
    <property type="entry name" value="zf-C3HC4_3"/>
    <property type="match status" value="1"/>
</dbReference>
<keyword evidence="11 14" id="KW-0472">Membrane</keyword>
<evidence type="ECO:0000256" key="7">
    <source>
        <dbReference type="ARBA" id="ARBA00022771"/>
    </source>
</evidence>
<name>A0AA88CVY1_FICCA</name>
<dbReference type="EMBL" id="BTGU01000006">
    <property type="protein sequence ID" value="GMN36863.1"/>
    <property type="molecule type" value="Genomic_DNA"/>
</dbReference>
<evidence type="ECO:0000256" key="1">
    <source>
        <dbReference type="ARBA" id="ARBA00000900"/>
    </source>
</evidence>
<evidence type="ECO:0000256" key="8">
    <source>
        <dbReference type="ARBA" id="ARBA00022786"/>
    </source>
</evidence>
<keyword evidence="10 14" id="KW-1133">Transmembrane helix</keyword>
<feature type="compositionally biased region" description="Pro residues" evidence="13">
    <location>
        <begin position="42"/>
        <end position="53"/>
    </location>
</feature>
<comment type="catalytic activity">
    <reaction evidence="1">
        <text>S-ubiquitinyl-[E2 ubiquitin-conjugating enzyme]-L-cysteine + [acceptor protein]-L-lysine = [E2 ubiquitin-conjugating enzyme]-L-cysteine + N(6)-ubiquitinyl-[acceptor protein]-L-lysine.</text>
        <dbReference type="EC" id="2.3.2.27"/>
    </reaction>
</comment>
<feature type="region of interest" description="Disordered" evidence="13">
    <location>
        <begin position="380"/>
        <end position="401"/>
    </location>
</feature>
<keyword evidence="5 14" id="KW-0812">Transmembrane</keyword>
<dbReference type="PANTHER" id="PTHR47355:SF1">
    <property type="entry name" value="E3 UBIQUITIN-PROTEIN LIGASE SPL2"/>
    <property type="match status" value="1"/>
</dbReference>
<feature type="transmembrane region" description="Helical" evidence="14">
    <location>
        <begin position="345"/>
        <end position="366"/>
    </location>
</feature>
<evidence type="ECO:0000256" key="14">
    <source>
        <dbReference type="SAM" id="Phobius"/>
    </source>
</evidence>
<dbReference type="InterPro" id="IPR022170">
    <property type="entry name" value="MUL1-like"/>
</dbReference>
<dbReference type="AlphaFoldDB" id="A0AA88CVY1"/>
<dbReference type="CDD" id="cd23145">
    <property type="entry name" value="RING-HC_SPL2-like"/>
    <property type="match status" value="1"/>
</dbReference>
<keyword evidence="4" id="KW-0808">Transferase</keyword>
<sequence>MSHREEGDFAHEAWQVQWIYQNPLSTVSLPLPFGAASLRLQSPPPPPPPPPPQSNDNCDAQCDAETTTATMSSNEQAVVSLLSQLALSFDGAVLGVALAYAAVRSILKFTSTSSALGKLRKAPSVGVSDLRLILAADGSSDGSNESRPSDGTLVIVRGTVDAKSAMEGSWKGLRSNVLVSQESGDKAVIIQRTQTCIYNEWKGFFGWTSDLRTIFARSWREQESTTLRTVPFILVERGKWPLTDFVVVNMDGSRHPLPLTTVYHQLQPVNPSPYTFLQALFGHEYPVGLLDEEKILPLGKDITAVGICSIKSGIAEIKSCKDLPYFLTEKTKDQMVVDLAFNTKVLLVSGIVLGSLSIGILGYAIVRNWNRWKQSRQLRRLHQPNPPATDGSESQVLSEEDTTDVPDGQLCVICLTRRRRSAFLPCGHLVCCHSCARSVAHEATPKCPVCREEIRSSVRIYDS</sequence>
<dbReference type="InterPro" id="IPR044247">
    <property type="entry name" value="SPL2-like"/>
</dbReference>
<dbReference type="PROSITE" id="PS50089">
    <property type="entry name" value="ZF_RING_2"/>
    <property type="match status" value="1"/>
</dbReference>
<dbReference type="InterPro" id="IPR013083">
    <property type="entry name" value="Znf_RING/FYVE/PHD"/>
</dbReference>
<dbReference type="InterPro" id="IPR001841">
    <property type="entry name" value="Znf_RING"/>
</dbReference>
<dbReference type="SMART" id="SM00184">
    <property type="entry name" value="RING"/>
    <property type="match status" value="1"/>
</dbReference>
<dbReference type="GO" id="GO:0016567">
    <property type="term" value="P:protein ubiquitination"/>
    <property type="evidence" value="ECO:0007669"/>
    <property type="project" value="InterPro"/>
</dbReference>
<proteinExistence type="predicted"/>
<evidence type="ECO:0000256" key="10">
    <source>
        <dbReference type="ARBA" id="ARBA00022989"/>
    </source>
</evidence>
<dbReference type="GO" id="GO:0061630">
    <property type="term" value="F:ubiquitin protein ligase activity"/>
    <property type="evidence" value="ECO:0007669"/>
    <property type="project" value="UniProtKB-EC"/>
</dbReference>
<evidence type="ECO:0000256" key="3">
    <source>
        <dbReference type="ARBA" id="ARBA00012483"/>
    </source>
</evidence>
<dbReference type="GO" id="GO:0008270">
    <property type="term" value="F:zinc ion binding"/>
    <property type="evidence" value="ECO:0007669"/>
    <property type="project" value="UniProtKB-KW"/>
</dbReference>
<evidence type="ECO:0000256" key="4">
    <source>
        <dbReference type="ARBA" id="ARBA00022679"/>
    </source>
</evidence>
<gene>
    <name evidence="16" type="ORF">TIFTF001_006356</name>
</gene>
<evidence type="ECO:0000256" key="11">
    <source>
        <dbReference type="ARBA" id="ARBA00023136"/>
    </source>
</evidence>
<dbReference type="Gene3D" id="3.30.40.10">
    <property type="entry name" value="Zinc/RING finger domain, C3HC4 (zinc finger)"/>
    <property type="match status" value="1"/>
</dbReference>
<comment type="subcellular location">
    <subcellularLocation>
        <location evidence="2">Membrane</location>
        <topology evidence="2">Multi-pass membrane protein</topology>
    </subcellularLocation>
</comment>
<dbReference type="PANTHER" id="PTHR47355">
    <property type="entry name" value="E3 UBIQUITIN-PROTEIN LIGASE SPL2"/>
    <property type="match status" value="1"/>
</dbReference>
<keyword evidence="8" id="KW-0833">Ubl conjugation pathway</keyword>
<reference evidence="16" key="1">
    <citation type="submission" date="2023-07" db="EMBL/GenBank/DDBJ databases">
        <title>draft genome sequence of fig (Ficus carica).</title>
        <authorList>
            <person name="Takahashi T."/>
            <person name="Nishimura K."/>
        </authorList>
    </citation>
    <scope>NUCLEOTIDE SEQUENCE</scope>
</reference>
<evidence type="ECO:0000313" key="16">
    <source>
        <dbReference type="EMBL" id="GMN36863.1"/>
    </source>
</evidence>
<accession>A0AA88CVY1</accession>
<protein>
    <recommendedName>
        <fullName evidence="3">RING-type E3 ubiquitin transferase</fullName>
        <ecNumber evidence="3">2.3.2.27</ecNumber>
    </recommendedName>
</protein>
<evidence type="ECO:0000256" key="12">
    <source>
        <dbReference type="PROSITE-ProRule" id="PRU00175"/>
    </source>
</evidence>
<evidence type="ECO:0000259" key="15">
    <source>
        <dbReference type="PROSITE" id="PS50089"/>
    </source>
</evidence>
<dbReference type="Pfam" id="PF12483">
    <property type="entry name" value="GIDE"/>
    <property type="match status" value="1"/>
</dbReference>
<evidence type="ECO:0000313" key="17">
    <source>
        <dbReference type="Proteomes" id="UP001187192"/>
    </source>
</evidence>
<keyword evidence="9" id="KW-0862">Zinc</keyword>
<keyword evidence="7 12" id="KW-0863">Zinc-finger</keyword>
<comment type="caution">
    <text evidence="16">The sequence shown here is derived from an EMBL/GenBank/DDBJ whole genome shotgun (WGS) entry which is preliminary data.</text>
</comment>
<evidence type="ECO:0000256" key="9">
    <source>
        <dbReference type="ARBA" id="ARBA00022833"/>
    </source>
</evidence>
<dbReference type="EC" id="2.3.2.27" evidence="3"/>